<feature type="region of interest" description="Disordered" evidence="2">
    <location>
        <begin position="181"/>
        <end position="334"/>
    </location>
</feature>
<feature type="domain" description="PPE" evidence="3">
    <location>
        <begin position="19"/>
        <end position="168"/>
    </location>
</feature>
<feature type="region of interest" description="Disordered" evidence="2">
    <location>
        <begin position="360"/>
        <end position="399"/>
    </location>
</feature>
<sequence length="399" mass="40174">MSEDPARWRGFTHEELYRMLHDGPGPSASAGPSRRWAELTSALDEVGHQLESALGAAGTAWTGRAAGAAHDRLAPLAGWAKTTSEGAAAMRTAVETQGSLIAKARADMPVPSETPAMAPDPSVPPAVQVVGVQDDAEPAETAKAAGEQRAVEVMAAYETATKENLAPLTPFVGPGPLLRDGKVHRGQGHGVRTGTTASLAVGGGPDGGRGGGDHQQHHRPSGPHRDFSAPFTHSSGAASAAPPRPLPPVAAPLAASAPAQQPTPLVAAPISTGARPEEDRPRERRAPAVAAAIGAAPPEPHAPASSSSSVPPAPLSPNPGAAGAPVGGAGAPVGSADKVAVRRFGPEVIGSSQWFADGEVAPARAVSGRRRDLGSTDTVTENVSVDGEDHQLPPPVIGG</sequence>
<dbReference type="SUPFAM" id="SSF140459">
    <property type="entry name" value="PE/PPE dimer-like"/>
    <property type="match status" value="1"/>
</dbReference>
<evidence type="ECO:0000313" key="5">
    <source>
        <dbReference type="Proteomes" id="UP000660680"/>
    </source>
</evidence>
<protein>
    <recommendedName>
        <fullName evidence="3">PPE domain-containing protein</fullName>
    </recommendedName>
</protein>
<comment type="caution">
    <text evidence="4">The sequence shown here is derived from an EMBL/GenBank/DDBJ whole genome shotgun (WGS) entry which is preliminary data.</text>
</comment>
<dbReference type="AlphaFoldDB" id="A0A918LA03"/>
<evidence type="ECO:0000256" key="2">
    <source>
        <dbReference type="SAM" id="MobiDB-lite"/>
    </source>
</evidence>
<dbReference type="RefSeq" id="WP_189209746.1">
    <property type="nucleotide sequence ID" value="NZ_BMRB01000001.1"/>
</dbReference>
<proteinExistence type="inferred from homology"/>
<feature type="compositionally biased region" description="Gly residues" evidence="2">
    <location>
        <begin position="201"/>
        <end position="210"/>
    </location>
</feature>
<keyword evidence="5" id="KW-1185">Reference proteome</keyword>
<dbReference type="EMBL" id="BMRB01000001">
    <property type="protein sequence ID" value="GGS25152.1"/>
    <property type="molecule type" value="Genomic_DNA"/>
</dbReference>
<organism evidence="4 5">
    <name type="scientific">Actinokineospora fastidiosa</name>
    <dbReference type="NCBI Taxonomy" id="1816"/>
    <lineage>
        <taxon>Bacteria</taxon>
        <taxon>Bacillati</taxon>
        <taxon>Actinomycetota</taxon>
        <taxon>Actinomycetes</taxon>
        <taxon>Pseudonocardiales</taxon>
        <taxon>Pseudonocardiaceae</taxon>
        <taxon>Actinokineospora</taxon>
    </lineage>
</organism>
<gene>
    <name evidence="4" type="ORF">GCM10010171_18040</name>
</gene>
<evidence type="ECO:0000256" key="1">
    <source>
        <dbReference type="ARBA" id="ARBA00010652"/>
    </source>
</evidence>
<feature type="compositionally biased region" description="Basic and acidic residues" evidence="2">
    <location>
        <begin position="275"/>
        <end position="286"/>
    </location>
</feature>
<evidence type="ECO:0000313" key="4">
    <source>
        <dbReference type="EMBL" id="GGS25152.1"/>
    </source>
</evidence>
<accession>A0A918LA03</accession>
<dbReference type="Pfam" id="PF00823">
    <property type="entry name" value="PPE"/>
    <property type="match status" value="1"/>
</dbReference>
<feature type="compositionally biased region" description="Low complexity" evidence="2">
    <location>
        <begin position="287"/>
        <end position="310"/>
    </location>
</feature>
<name>A0A918LA03_9PSEU</name>
<dbReference type="InterPro" id="IPR038332">
    <property type="entry name" value="PPE_sf"/>
</dbReference>
<feature type="compositionally biased region" description="Low complexity" evidence="2">
    <location>
        <begin position="251"/>
        <end position="264"/>
    </location>
</feature>
<comment type="similarity">
    <text evidence="1">Belongs to the mycobacterial PPE family.</text>
</comment>
<reference evidence="4" key="1">
    <citation type="journal article" date="2014" name="Int. J. Syst. Evol. Microbiol.">
        <title>Complete genome sequence of Corynebacterium casei LMG S-19264T (=DSM 44701T), isolated from a smear-ripened cheese.</title>
        <authorList>
            <consortium name="US DOE Joint Genome Institute (JGI-PGF)"/>
            <person name="Walter F."/>
            <person name="Albersmeier A."/>
            <person name="Kalinowski J."/>
            <person name="Ruckert C."/>
        </authorList>
    </citation>
    <scope>NUCLEOTIDE SEQUENCE</scope>
    <source>
        <strain evidence="4">JCM 3276</strain>
    </source>
</reference>
<dbReference type="Proteomes" id="UP000660680">
    <property type="component" value="Unassembled WGS sequence"/>
</dbReference>
<dbReference type="Gene3D" id="1.20.1260.20">
    <property type="entry name" value="PPE superfamily"/>
    <property type="match status" value="1"/>
</dbReference>
<evidence type="ECO:0000259" key="3">
    <source>
        <dbReference type="Pfam" id="PF00823"/>
    </source>
</evidence>
<dbReference type="InterPro" id="IPR000030">
    <property type="entry name" value="PPE_dom"/>
</dbReference>
<reference evidence="4" key="2">
    <citation type="submission" date="2020-09" db="EMBL/GenBank/DDBJ databases">
        <authorList>
            <person name="Sun Q."/>
            <person name="Ohkuma M."/>
        </authorList>
    </citation>
    <scope>NUCLEOTIDE SEQUENCE</scope>
    <source>
        <strain evidence="4">JCM 3276</strain>
    </source>
</reference>